<dbReference type="Gene3D" id="4.10.240.10">
    <property type="entry name" value="Zn(2)-C6 fungal-type DNA-binding domain"/>
    <property type="match status" value="1"/>
</dbReference>
<dbReference type="PANTHER" id="PTHR38111">
    <property type="entry name" value="ZN(2)-C6 FUNGAL-TYPE DOMAIN-CONTAINING PROTEIN-RELATED"/>
    <property type="match status" value="1"/>
</dbReference>
<dbReference type="InterPro" id="IPR036864">
    <property type="entry name" value="Zn2-C6_fun-type_DNA-bd_sf"/>
</dbReference>
<dbReference type="Proteomes" id="UP001303473">
    <property type="component" value="Unassembled WGS sequence"/>
</dbReference>
<dbReference type="GO" id="GO:0000981">
    <property type="term" value="F:DNA-binding transcription factor activity, RNA polymerase II-specific"/>
    <property type="evidence" value="ECO:0007669"/>
    <property type="project" value="InterPro"/>
</dbReference>
<reference evidence="4" key="1">
    <citation type="journal article" date="2023" name="Mol. Phylogenet. Evol.">
        <title>Genome-scale phylogeny and comparative genomics of the fungal order Sordariales.</title>
        <authorList>
            <person name="Hensen N."/>
            <person name="Bonometti L."/>
            <person name="Westerberg I."/>
            <person name="Brannstrom I.O."/>
            <person name="Guillou S."/>
            <person name="Cros-Aarteil S."/>
            <person name="Calhoun S."/>
            <person name="Haridas S."/>
            <person name="Kuo A."/>
            <person name="Mondo S."/>
            <person name="Pangilinan J."/>
            <person name="Riley R."/>
            <person name="LaButti K."/>
            <person name="Andreopoulos B."/>
            <person name="Lipzen A."/>
            <person name="Chen C."/>
            <person name="Yan M."/>
            <person name="Daum C."/>
            <person name="Ng V."/>
            <person name="Clum A."/>
            <person name="Steindorff A."/>
            <person name="Ohm R.A."/>
            <person name="Martin F."/>
            <person name="Silar P."/>
            <person name="Natvig D.O."/>
            <person name="Lalanne C."/>
            <person name="Gautier V."/>
            <person name="Ament-Velasquez S.L."/>
            <person name="Kruys A."/>
            <person name="Hutchinson M.I."/>
            <person name="Powell A.J."/>
            <person name="Barry K."/>
            <person name="Miller A.N."/>
            <person name="Grigoriev I.V."/>
            <person name="Debuchy R."/>
            <person name="Gladieux P."/>
            <person name="Hiltunen Thoren M."/>
            <person name="Johannesson H."/>
        </authorList>
    </citation>
    <scope>NUCLEOTIDE SEQUENCE [LARGE SCALE GENOMIC DNA]</scope>
    <source>
        <strain evidence="4">CBS 340.73</strain>
    </source>
</reference>
<dbReference type="InterPro" id="IPR001138">
    <property type="entry name" value="Zn2Cys6_DnaBD"/>
</dbReference>
<dbReference type="PANTHER" id="PTHR38111:SF6">
    <property type="entry name" value="FINGER DOMAIN PROTEIN, PUTATIVE (AFU_ORTHOLOGUE AFUA_8G01940)-RELATED"/>
    <property type="match status" value="1"/>
</dbReference>
<keyword evidence="1" id="KW-0539">Nucleus</keyword>
<dbReference type="SUPFAM" id="SSF57701">
    <property type="entry name" value="Zn2/Cys6 DNA-binding domain"/>
    <property type="match status" value="1"/>
</dbReference>
<evidence type="ECO:0000313" key="4">
    <source>
        <dbReference type="Proteomes" id="UP001303473"/>
    </source>
</evidence>
<dbReference type="PROSITE" id="PS00463">
    <property type="entry name" value="ZN2_CY6_FUNGAL_1"/>
    <property type="match status" value="1"/>
</dbReference>
<dbReference type="AlphaFoldDB" id="A0AAN6MZT9"/>
<dbReference type="GO" id="GO:0008270">
    <property type="term" value="F:zinc ion binding"/>
    <property type="evidence" value="ECO:0007669"/>
    <property type="project" value="InterPro"/>
</dbReference>
<evidence type="ECO:0000259" key="2">
    <source>
        <dbReference type="PROSITE" id="PS50048"/>
    </source>
</evidence>
<dbReference type="SMART" id="SM00066">
    <property type="entry name" value="GAL4"/>
    <property type="match status" value="1"/>
</dbReference>
<name>A0AAN6MZT9_9PEZI</name>
<dbReference type="Pfam" id="PF00172">
    <property type="entry name" value="Zn_clus"/>
    <property type="match status" value="1"/>
</dbReference>
<sequence length="468" mass="52317">MVGVPKSTGCATCRKRKKKCGEERPSCRACITAGWECPGYDKTWKFVDENKQLIATYRKKRYIIKEGWEGNEPGYRSLTWISMQQQPDNPDVHFLPDDHFLPGIIVPPLSESDRSGSMLIRIMTNPRSLALFSLQSLGSFFDFIPSRLGRNAALDASVSCLCSIYSDFLTIQATTSAKSITRYAQSLSAVQSCVKDARLRTESETICASIILQLCELMTAADNGRWNNLCLGSSMLIRESGAARFCGGFERAMLESQRPMFIMQDFYHGQECFLADPEWRELVMQTPAETDNNPPSVVLKRRLCDYLVDLPGLMTETAALVTAPNGVPQTDSAVSLRSRLAKMRLEAEELYNLEVQPYLFVELAELDENSYPPTSGADILRHVLDCVLSSVLASLDRMIYQLGNLTDGRLTRTDTAGAFLSEYWKRREAAERAFAIVRSQSKIAAKPLEFGLQQMWPVDEVLGITGGE</sequence>
<organism evidence="3 4">
    <name type="scientific">Diplogelasinospora grovesii</name>
    <dbReference type="NCBI Taxonomy" id="303347"/>
    <lineage>
        <taxon>Eukaryota</taxon>
        <taxon>Fungi</taxon>
        <taxon>Dikarya</taxon>
        <taxon>Ascomycota</taxon>
        <taxon>Pezizomycotina</taxon>
        <taxon>Sordariomycetes</taxon>
        <taxon>Sordariomycetidae</taxon>
        <taxon>Sordariales</taxon>
        <taxon>Diplogelasinosporaceae</taxon>
        <taxon>Diplogelasinospora</taxon>
    </lineage>
</organism>
<feature type="domain" description="Zn(2)-C6 fungal-type" evidence="2">
    <location>
        <begin position="9"/>
        <end position="37"/>
    </location>
</feature>
<evidence type="ECO:0000313" key="3">
    <source>
        <dbReference type="EMBL" id="KAK3936414.1"/>
    </source>
</evidence>
<proteinExistence type="predicted"/>
<dbReference type="EMBL" id="MU853884">
    <property type="protein sequence ID" value="KAK3936414.1"/>
    <property type="molecule type" value="Genomic_DNA"/>
</dbReference>
<comment type="caution">
    <text evidence="3">The sequence shown here is derived from an EMBL/GenBank/DDBJ whole genome shotgun (WGS) entry which is preliminary data.</text>
</comment>
<keyword evidence="4" id="KW-1185">Reference proteome</keyword>
<evidence type="ECO:0000256" key="1">
    <source>
        <dbReference type="ARBA" id="ARBA00023242"/>
    </source>
</evidence>
<gene>
    <name evidence="3" type="ORF">QBC46DRAFT_357490</name>
</gene>
<protein>
    <recommendedName>
        <fullName evidence="2">Zn(2)-C6 fungal-type domain-containing protein</fullName>
    </recommendedName>
</protein>
<dbReference type="CDD" id="cd00067">
    <property type="entry name" value="GAL4"/>
    <property type="match status" value="1"/>
</dbReference>
<accession>A0AAN6MZT9</accession>
<dbReference type="PROSITE" id="PS50048">
    <property type="entry name" value="ZN2_CY6_FUNGAL_2"/>
    <property type="match status" value="1"/>
</dbReference>
<dbReference type="InterPro" id="IPR053178">
    <property type="entry name" value="Osmoadaptation_assoc"/>
</dbReference>